<evidence type="ECO:0000313" key="2">
    <source>
        <dbReference type="Proteomes" id="UP000054653"/>
    </source>
</evidence>
<name>A0A0V1DE90_TRIBR</name>
<dbReference type="AlphaFoldDB" id="A0A0V1DE90"/>
<proteinExistence type="predicted"/>
<feature type="non-terminal residue" evidence="1">
    <location>
        <position position="1"/>
    </location>
</feature>
<keyword evidence="2" id="KW-1185">Reference proteome</keyword>
<evidence type="ECO:0000313" key="1">
    <source>
        <dbReference type="EMBL" id="KRY59802.1"/>
    </source>
</evidence>
<dbReference type="EMBL" id="JYDI01000009">
    <property type="protein sequence ID" value="KRY59802.1"/>
    <property type="molecule type" value="Genomic_DNA"/>
</dbReference>
<dbReference type="Proteomes" id="UP000054653">
    <property type="component" value="Unassembled WGS sequence"/>
</dbReference>
<sequence>LKIRYKIHREYGKGTIGMNRRREWRLCLLLRRNKQLDKELNEELGQYTGRLASIILDKEAKSKFLRHRPLTFALKNKAEVESL</sequence>
<organism evidence="1 2">
    <name type="scientific">Trichinella britovi</name>
    <name type="common">Parasitic roundworm</name>
    <dbReference type="NCBI Taxonomy" id="45882"/>
    <lineage>
        <taxon>Eukaryota</taxon>
        <taxon>Metazoa</taxon>
        <taxon>Ecdysozoa</taxon>
        <taxon>Nematoda</taxon>
        <taxon>Enoplea</taxon>
        <taxon>Dorylaimia</taxon>
        <taxon>Trichinellida</taxon>
        <taxon>Trichinellidae</taxon>
        <taxon>Trichinella</taxon>
    </lineage>
</organism>
<reference evidence="1 2" key="1">
    <citation type="submission" date="2015-01" db="EMBL/GenBank/DDBJ databases">
        <title>Evolution of Trichinella species and genotypes.</title>
        <authorList>
            <person name="Korhonen P.K."/>
            <person name="Edoardo P."/>
            <person name="Giuseppe L.R."/>
            <person name="Gasser R.B."/>
        </authorList>
    </citation>
    <scope>NUCLEOTIDE SEQUENCE [LARGE SCALE GENOMIC DNA]</scope>
    <source>
        <strain evidence="1">ISS120</strain>
    </source>
</reference>
<protein>
    <submittedName>
        <fullName evidence="1">Uncharacterized protein</fullName>
    </submittedName>
</protein>
<feature type="non-terminal residue" evidence="1">
    <location>
        <position position="83"/>
    </location>
</feature>
<gene>
    <name evidence="1" type="ORF">T03_16969</name>
</gene>
<accession>A0A0V1DE90</accession>
<comment type="caution">
    <text evidence="1">The sequence shown here is derived from an EMBL/GenBank/DDBJ whole genome shotgun (WGS) entry which is preliminary data.</text>
</comment>